<organism evidence="2 3">
    <name type="scientific">Streblomastix strix</name>
    <dbReference type="NCBI Taxonomy" id="222440"/>
    <lineage>
        <taxon>Eukaryota</taxon>
        <taxon>Metamonada</taxon>
        <taxon>Preaxostyla</taxon>
        <taxon>Oxymonadida</taxon>
        <taxon>Streblomastigidae</taxon>
        <taxon>Streblomastix</taxon>
    </lineage>
</organism>
<reference evidence="2 3" key="1">
    <citation type="submission" date="2019-03" db="EMBL/GenBank/DDBJ databases">
        <title>Single cell metagenomics reveals metabolic interactions within the superorganism composed of flagellate Streblomastix strix and complex community of Bacteroidetes bacteria on its surface.</title>
        <authorList>
            <person name="Treitli S.C."/>
            <person name="Kolisko M."/>
            <person name="Husnik F."/>
            <person name="Keeling P."/>
            <person name="Hampl V."/>
        </authorList>
    </citation>
    <scope>NUCLEOTIDE SEQUENCE [LARGE SCALE GENOMIC DNA]</scope>
    <source>
        <strain evidence="2">ST1C</strain>
    </source>
</reference>
<evidence type="ECO:0000256" key="1">
    <source>
        <dbReference type="SAM" id="MobiDB-lite"/>
    </source>
</evidence>
<dbReference type="AlphaFoldDB" id="A0A5J4UKE2"/>
<evidence type="ECO:0000313" key="3">
    <source>
        <dbReference type="Proteomes" id="UP000324800"/>
    </source>
</evidence>
<protein>
    <submittedName>
        <fullName evidence="2">Uncharacterized protein</fullName>
    </submittedName>
</protein>
<dbReference type="Proteomes" id="UP000324800">
    <property type="component" value="Unassembled WGS sequence"/>
</dbReference>
<feature type="compositionally biased region" description="Acidic residues" evidence="1">
    <location>
        <begin position="110"/>
        <end position="121"/>
    </location>
</feature>
<evidence type="ECO:0000313" key="2">
    <source>
        <dbReference type="EMBL" id="KAA6370452.1"/>
    </source>
</evidence>
<feature type="region of interest" description="Disordered" evidence="1">
    <location>
        <begin position="97"/>
        <end position="121"/>
    </location>
</feature>
<accession>A0A5J4UKE2</accession>
<comment type="caution">
    <text evidence="2">The sequence shown here is derived from an EMBL/GenBank/DDBJ whole genome shotgun (WGS) entry which is preliminary data.</text>
</comment>
<proteinExistence type="predicted"/>
<sequence>MLKQESEIVFNQKSQSSATAFAQLAQLIIGFVEQFFRYTYVANVLAGAALESASYTKCINEEDDNDNEYYEEGDDLVENAQRRKKRMGKHTKNAIYPFEQTLDNDREIQSEEEDKREEETG</sequence>
<gene>
    <name evidence="2" type="ORF">EZS28_034021</name>
</gene>
<dbReference type="EMBL" id="SNRW01015370">
    <property type="protein sequence ID" value="KAA6370452.1"/>
    <property type="molecule type" value="Genomic_DNA"/>
</dbReference>
<name>A0A5J4UKE2_9EUKA</name>